<feature type="coiled-coil region" evidence="3">
    <location>
        <begin position="450"/>
        <end position="484"/>
    </location>
</feature>
<dbReference type="InterPro" id="IPR043128">
    <property type="entry name" value="Rev_trsase/Diguanyl_cyclase"/>
</dbReference>
<organism evidence="5 6">
    <name type="scientific">Hemibagrus guttatus</name>
    <dbReference type="NCBI Taxonomy" id="175788"/>
    <lineage>
        <taxon>Eukaryota</taxon>
        <taxon>Metazoa</taxon>
        <taxon>Chordata</taxon>
        <taxon>Craniata</taxon>
        <taxon>Vertebrata</taxon>
        <taxon>Euteleostomi</taxon>
        <taxon>Actinopterygii</taxon>
        <taxon>Neopterygii</taxon>
        <taxon>Teleostei</taxon>
        <taxon>Ostariophysi</taxon>
        <taxon>Siluriformes</taxon>
        <taxon>Bagridae</taxon>
        <taxon>Hemibagrus</taxon>
    </lineage>
</organism>
<dbReference type="InterPro" id="IPR043502">
    <property type="entry name" value="DNA/RNA_pol_sf"/>
</dbReference>
<dbReference type="EMBL" id="JAUCMX010000023">
    <property type="protein sequence ID" value="KAK3512309.1"/>
    <property type="molecule type" value="Genomic_DNA"/>
</dbReference>
<evidence type="ECO:0000256" key="1">
    <source>
        <dbReference type="ARBA" id="ARBA00010879"/>
    </source>
</evidence>
<evidence type="ECO:0000259" key="4">
    <source>
        <dbReference type="PROSITE" id="PS50878"/>
    </source>
</evidence>
<evidence type="ECO:0000313" key="5">
    <source>
        <dbReference type="EMBL" id="KAK3512309.1"/>
    </source>
</evidence>
<dbReference type="Gene3D" id="3.60.10.10">
    <property type="entry name" value="Endonuclease/exonuclease/phosphatase"/>
    <property type="match status" value="2"/>
</dbReference>
<dbReference type="GO" id="GO:0004523">
    <property type="term" value="F:RNA-DNA hybrid ribonuclease activity"/>
    <property type="evidence" value="ECO:0007669"/>
    <property type="project" value="UniProtKB-EC"/>
</dbReference>
<reference evidence="5" key="1">
    <citation type="submission" date="2023-06" db="EMBL/GenBank/DDBJ databases">
        <title>Male Hemibagrus guttatus genome.</title>
        <authorList>
            <person name="Bian C."/>
        </authorList>
    </citation>
    <scope>NUCLEOTIDE SEQUENCE</scope>
    <source>
        <strain evidence="5">Male_cb2023</strain>
        <tissue evidence="5">Muscle</tissue>
    </source>
</reference>
<comment type="caution">
    <text evidence="5">The sequence shown here is derived from an EMBL/GenBank/DDBJ whole genome shotgun (WGS) entry which is preliminary data.</text>
</comment>
<comment type="similarity">
    <text evidence="1">Belongs to the beta type-B retroviral polymerase family. HERV class-II K(HML-2) pol subfamily.</text>
</comment>
<dbReference type="Pfam" id="PF03372">
    <property type="entry name" value="Exo_endo_phos"/>
    <property type="match status" value="2"/>
</dbReference>
<dbReference type="InterPro" id="IPR005135">
    <property type="entry name" value="Endo/exonuclease/phosphatase"/>
</dbReference>
<dbReference type="CDD" id="cd01650">
    <property type="entry name" value="RT_nLTR_like"/>
    <property type="match status" value="1"/>
</dbReference>
<dbReference type="PROSITE" id="PS50878">
    <property type="entry name" value="RT_POL"/>
    <property type="match status" value="1"/>
</dbReference>
<dbReference type="SUPFAM" id="SSF56672">
    <property type="entry name" value="DNA/RNA polymerases"/>
    <property type="match status" value="1"/>
</dbReference>
<gene>
    <name evidence="5" type="ORF">QTP70_003297</name>
</gene>
<dbReference type="CDD" id="cd09076">
    <property type="entry name" value="L1-EN"/>
    <property type="match status" value="2"/>
</dbReference>
<keyword evidence="6" id="KW-1185">Reference proteome</keyword>
<evidence type="ECO:0000256" key="2">
    <source>
        <dbReference type="ARBA" id="ARBA00012180"/>
    </source>
</evidence>
<dbReference type="PANTHER" id="PTHR47027:SF28">
    <property type="entry name" value="ENDONUCLEASE-REVERSE TRANSCRIPTASE"/>
    <property type="match status" value="1"/>
</dbReference>
<dbReference type="Gene3D" id="3.30.420.10">
    <property type="entry name" value="Ribonuclease H-like superfamily/Ribonuclease H"/>
    <property type="match status" value="1"/>
</dbReference>
<sequence length="1455" mass="167984">ESKFEVLFGKLGHHVIRTKEDKDNPSCYRRSVQKPASLMVWGCMSACGMGSLHIWKGTINAESTNFIPDRSRPGLTTTAIGTVDLQGAGGNWATVGRRSRGGRRVRRQREKRKGKSVGLRIGTLNVGTMTGKGRELADVMERRKVDILCVQETRWKGSKARSIGAGFKLFYYGVDSKRNGVGVVLKEEFVRNVLEVKRVSDRVMSLKLEIEGVMLNVVSGYAPQVGCELEEKERFWSELDEVMESIPTGERVVIGADFNGHVGEGNTGDEEVMGKFGVKERNFEGQMVVDFAKRMDMGVVNTYFQKREEHRVTYKSGGRSTQVDYILCRRGNLKEISDCKVVVGESVARQHRMVLCRMTLMVCKKKRSKIEKKTKWWKLKKEECCEEFRQKLRQALGGQVVLPDDWETTAEVIRETGRKVLGVSSGRRKEDKETWWWNEEVLDSIQRKRLAKKKWDMDRTEENRQEYKELQRRVKREVSKAKQKAYDELYTRLDTREGEKDLYRLARQRDRDGKDVQQVRVIKDRDGRVLTSEESVQRRWKEYFEELMNEENEREKRVEGVNSVEQKVDKIRKDEVRKALKRMKSGKAVGPDDIPVEVWKCLGEAAVEFLASLFNRVLESERMPEEWRRSVLVPIFKNKGDVQSCSNYRGIKLMSHTMKLWERVVEARLRKVVEICEQQYGFMPRKSTTDAIFALRILMEKYRDGQRELHCVFVDLEKAYDRVPREELWYCMRKSGVAEKYVRVVQDMYERSRTVVRCAVGQTEEFKVEVGLHQGSALSPFLFAIVMDQLSEEVRQESPWTMMFADDIVICSESREQVEENLERWRFALERRGMKVSRSKTEYMCVNEREGSGTVRLHGAEVKKVQEFKYLGSTVQSNGECGKEVKKRVQAGWNGWRKVSGVLCDQKISARIKGKVYRTVVRPAMLYGLETVSLRKRQESELEVAELKMLRFSLGVTRLDRIRNEYIRGTAHVGRLGDKVREARLRWFGHVQRREKEVKTQSQRKLLNHFQNLQPSSDENRKESVLVQLSSTEQQIISKEKSSAKSSLWRPCEPVPISDIIGHQGRIHPGRSANPSQGTHTHAITCYGQLRDANQPTMHAFGPGEKPEYPEETSEDKTYTTASARISACLADISTWMTAHQLKLNPSKTELLIIPGKGRELADMMERRKVDILCVQETRWKGSKARSIGAGFKLFYYGVDSKRNGVGVVLKEEFVWNVLEVKRVSDRVMSLKLEIEGVMLNVVSGYAPQVGCELEEKERFWSELDEVMESIPTGERVVIGADFNGHVGEGNTGDEEVMGKFGVKERNLEGQMVVDFAKRMDMAVVNTYFQKREEHRVTYKSGSRRTQVDYILCIRGNLKEISDCKVVVGESVARQHRMVMCRMTLMVCKMKRSKIEIEKKTKWWKLKKEECCEEFRQKLRQALGGQVVLPDDWETTAEVIREKGAGCVIWKEERR</sequence>
<dbReference type="PANTHER" id="PTHR47027">
    <property type="entry name" value="REVERSE TRANSCRIPTASE DOMAIN-CONTAINING PROTEIN"/>
    <property type="match status" value="1"/>
</dbReference>
<dbReference type="EC" id="3.1.26.4" evidence="2"/>
<protein>
    <recommendedName>
        <fullName evidence="2">ribonuclease H</fullName>
        <ecNumber evidence="2">3.1.26.4</ecNumber>
    </recommendedName>
</protein>
<name>A0AAE0UM29_9TELE</name>
<dbReference type="GO" id="GO:0003676">
    <property type="term" value="F:nucleic acid binding"/>
    <property type="evidence" value="ECO:0007669"/>
    <property type="project" value="InterPro"/>
</dbReference>
<dbReference type="Gene3D" id="3.30.70.270">
    <property type="match status" value="1"/>
</dbReference>
<dbReference type="Pfam" id="PF00078">
    <property type="entry name" value="RVT_1"/>
    <property type="match status" value="1"/>
</dbReference>
<feature type="non-terminal residue" evidence="5">
    <location>
        <position position="1455"/>
    </location>
</feature>
<dbReference type="InterPro" id="IPR036397">
    <property type="entry name" value="RNaseH_sf"/>
</dbReference>
<accession>A0AAE0UM29</accession>
<dbReference type="SUPFAM" id="SSF56219">
    <property type="entry name" value="DNase I-like"/>
    <property type="match status" value="2"/>
</dbReference>
<dbReference type="Proteomes" id="UP001274896">
    <property type="component" value="Unassembled WGS sequence"/>
</dbReference>
<evidence type="ECO:0000256" key="3">
    <source>
        <dbReference type="SAM" id="Coils"/>
    </source>
</evidence>
<dbReference type="InterPro" id="IPR036691">
    <property type="entry name" value="Endo/exonu/phosph_ase_sf"/>
</dbReference>
<feature type="domain" description="Reverse transcriptase" evidence="4">
    <location>
        <begin position="616"/>
        <end position="875"/>
    </location>
</feature>
<dbReference type="GO" id="GO:0006259">
    <property type="term" value="P:DNA metabolic process"/>
    <property type="evidence" value="ECO:0007669"/>
    <property type="project" value="UniProtKB-ARBA"/>
</dbReference>
<proteinExistence type="inferred from homology"/>
<evidence type="ECO:0000313" key="6">
    <source>
        <dbReference type="Proteomes" id="UP001274896"/>
    </source>
</evidence>
<keyword evidence="3" id="KW-0175">Coiled coil</keyword>
<dbReference type="InterPro" id="IPR000477">
    <property type="entry name" value="RT_dom"/>
</dbReference>